<organism evidence="2 3">
    <name type="scientific">Pleionea litopenaei</name>
    <dbReference type="NCBI Taxonomy" id="3070815"/>
    <lineage>
        <taxon>Bacteria</taxon>
        <taxon>Pseudomonadati</taxon>
        <taxon>Pseudomonadota</taxon>
        <taxon>Gammaproteobacteria</taxon>
        <taxon>Oceanospirillales</taxon>
        <taxon>Pleioneaceae</taxon>
        <taxon>Pleionea</taxon>
    </lineage>
</organism>
<accession>A0AA51RSX5</accession>
<evidence type="ECO:0000313" key="2">
    <source>
        <dbReference type="EMBL" id="WMS86908.1"/>
    </source>
</evidence>
<dbReference type="Proteomes" id="UP001239782">
    <property type="component" value="Chromosome"/>
</dbReference>
<dbReference type="InterPro" id="IPR009305">
    <property type="entry name" value="Mpo1-like"/>
</dbReference>
<dbReference type="KEGG" id="plei:Q9312_16960"/>
<keyword evidence="1" id="KW-1133">Transmembrane helix</keyword>
<feature type="transmembrane region" description="Helical" evidence="1">
    <location>
        <begin position="22"/>
        <end position="41"/>
    </location>
</feature>
<dbReference type="PANTHER" id="PTHR28026">
    <property type="entry name" value="DUF962 DOMAIN PROTEIN (AFU_ORTHOLOGUE AFUA_8G05310)"/>
    <property type="match status" value="1"/>
</dbReference>
<reference evidence="2 3" key="1">
    <citation type="submission" date="2023-08" db="EMBL/GenBank/DDBJ databases">
        <title>Pleionea litopenaei sp. nov., isolated from stomach of juvenile Litopenaeus vannamei.</title>
        <authorList>
            <person name="Rho A.M."/>
            <person name="Hwang C.Y."/>
        </authorList>
    </citation>
    <scope>NUCLEOTIDE SEQUENCE [LARGE SCALE GENOMIC DNA]</scope>
    <source>
        <strain evidence="2 3">HL-JVS1</strain>
    </source>
</reference>
<evidence type="ECO:0000256" key="1">
    <source>
        <dbReference type="SAM" id="Phobius"/>
    </source>
</evidence>
<keyword evidence="1" id="KW-0472">Membrane</keyword>
<gene>
    <name evidence="2" type="ORF">Q9312_16960</name>
</gene>
<dbReference type="PANTHER" id="PTHR28026:SF9">
    <property type="entry name" value="2-HYDROXY-PALMITIC ACID DIOXYGENASE MPO1"/>
    <property type="match status" value="1"/>
</dbReference>
<keyword evidence="3" id="KW-1185">Reference proteome</keyword>
<dbReference type="GO" id="GO:0046521">
    <property type="term" value="P:sphingoid catabolic process"/>
    <property type="evidence" value="ECO:0007669"/>
    <property type="project" value="TreeGrafter"/>
</dbReference>
<proteinExistence type="predicted"/>
<name>A0AA51RSX5_9GAMM</name>
<protein>
    <submittedName>
        <fullName evidence="2">DUF962 domain-containing protein</fullName>
    </submittedName>
</protein>
<feature type="transmembrane region" description="Helical" evidence="1">
    <location>
        <begin position="100"/>
        <end position="122"/>
    </location>
</feature>
<evidence type="ECO:0000313" key="3">
    <source>
        <dbReference type="Proteomes" id="UP001239782"/>
    </source>
</evidence>
<dbReference type="RefSeq" id="WP_309202044.1">
    <property type="nucleotide sequence ID" value="NZ_CP133548.1"/>
</dbReference>
<dbReference type="AlphaFoldDB" id="A0AA51RSX5"/>
<feature type="transmembrane region" description="Helical" evidence="1">
    <location>
        <begin position="134"/>
        <end position="151"/>
    </location>
</feature>
<keyword evidence="1" id="KW-0812">Transmembrane</keyword>
<dbReference type="Pfam" id="PF06127">
    <property type="entry name" value="Mpo1-like"/>
    <property type="match status" value="1"/>
</dbReference>
<dbReference type="EMBL" id="CP133548">
    <property type="protein sequence ID" value="WMS86908.1"/>
    <property type="molecule type" value="Genomic_DNA"/>
</dbReference>
<sequence>MKTASQWFSEYGESHQNRTNKLIHWICVPAIFWSVCMMLWSLPVPQFMQVSPWVNWTTVLLAVFMLFYFVISWSIGIGMLAVAALTTWLCQLTASATPWAAWQVGLAVFVVAWIGQFIGHHIEGKKPSFFKDMFYLLVGPAWLLGFVYRKLGIKFA</sequence>
<dbReference type="GO" id="GO:0016020">
    <property type="term" value="C:membrane"/>
    <property type="evidence" value="ECO:0007669"/>
    <property type="project" value="GOC"/>
</dbReference>